<dbReference type="PANTHER" id="PTHR48111">
    <property type="entry name" value="REGULATOR OF RPOS"/>
    <property type="match status" value="1"/>
</dbReference>
<keyword evidence="14" id="KW-1185">Reference proteome</keyword>
<evidence type="ECO:0000313" key="13">
    <source>
        <dbReference type="Proteomes" id="UP000195609"/>
    </source>
</evidence>
<dbReference type="InterPro" id="IPR001867">
    <property type="entry name" value="OmpR/PhoB-type_DNA-bd"/>
</dbReference>
<dbReference type="GO" id="GO:0032993">
    <property type="term" value="C:protein-DNA complex"/>
    <property type="evidence" value="ECO:0007669"/>
    <property type="project" value="TreeGrafter"/>
</dbReference>
<dbReference type="GO" id="GO:0000976">
    <property type="term" value="F:transcription cis-regulatory region binding"/>
    <property type="evidence" value="ECO:0007669"/>
    <property type="project" value="TreeGrafter"/>
</dbReference>
<dbReference type="PROSITE" id="PS51755">
    <property type="entry name" value="OMPR_PHOB"/>
    <property type="match status" value="1"/>
</dbReference>
<dbReference type="EMBL" id="CP017065">
    <property type="protein sequence ID" value="ARY91320.1"/>
    <property type="molecule type" value="Genomic_DNA"/>
</dbReference>
<dbReference type="GO" id="GO:0006355">
    <property type="term" value="P:regulation of DNA-templated transcription"/>
    <property type="evidence" value="ECO:0007669"/>
    <property type="project" value="InterPro"/>
</dbReference>
<keyword evidence="5" id="KW-0010">Activator</keyword>
<dbReference type="InterPro" id="IPR039420">
    <property type="entry name" value="WalR-like"/>
</dbReference>
<dbReference type="PANTHER" id="PTHR48111:SF2">
    <property type="entry name" value="RESPONSE REGULATOR SAER"/>
    <property type="match status" value="1"/>
</dbReference>
<dbReference type="InterPro" id="IPR001789">
    <property type="entry name" value="Sig_transdc_resp-reg_receiver"/>
</dbReference>
<evidence type="ECO:0000256" key="5">
    <source>
        <dbReference type="ARBA" id="ARBA00023159"/>
    </source>
</evidence>
<keyword evidence="1 7" id="KW-0597">Phosphoprotein</keyword>
<reference evidence="12 14" key="2">
    <citation type="submission" date="2023-09" db="EMBL/GenBank/DDBJ databases">
        <title>Genomic characteristic of L. casei group strains isolated from clinical sources.</title>
        <authorList>
            <person name="Jarocki P."/>
        </authorList>
    </citation>
    <scope>NUCLEOTIDE SEQUENCE [LARGE SCALE GENOMIC DNA]</scope>
    <source>
        <strain evidence="12 14">LMG 24099</strain>
    </source>
</reference>
<dbReference type="SMART" id="SM00862">
    <property type="entry name" value="Trans_reg_C"/>
    <property type="match status" value="1"/>
</dbReference>
<evidence type="ECO:0000256" key="7">
    <source>
        <dbReference type="PROSITE-ProRule" id="PRU00169"/>
    </source>
</evidence>
<evidence type="ECO:0000259" key="9">
    <source>
        <dbReference type="PROSITE" id="PS50110"/>
    </source>
</evidence>
<dbReference type="FunFam" id="1.10.10.10:FF:000018">
    <property type="entry name" value="DNA-binding response regulator ResD"/>
    <property type="match status" value="1"/>
</dbReference>
<gene>
    <name evidence="11" type="ORF">BGL52_06005</name>
    <name evidence="12" type="ORF">RWA16_05740</name>
</gene>
<dbReference type="GO" id="GO:0005829">
    <property type="term" value="C:cytosol"/>
    <property type="evidence" value="ECO:0007669"/>
    <property type="project" value="TreeGrafter"/>
</dbReference>
<dbReference type="AlphaFoldDB" id="A0AAN1EYN2"/>
<dbReference type="Gene3D" id="6.10.250.690">
    <property type="match status" value="1"/>
</dbReference>
<evidence type="ECO:0000256" key="1">
    <source>
        <dbReference type="ARBA" id="ARBA00022553"/>
    </source>
</evidence>
<evidence type="ECO:0000313" key="14">
    <source>
        <dbReference type="Proteomes" id="UP001303564"/>
    </source>
</evidence>
<evidence type="ECO:0000256" key="3">
    <source>
        <dbReference type="ARBA" id="ARBA00023015"/>
    </source>
</evidence>
<dbReference type="PROSITE" id="PS50110">
    <property type="entry name" value="RESPONSE_REGULATORY"/>
    <property type="match status" value="1"/>
</dbReference>
<dbReference type="Pfam" id="PF00072">
    <property type="entry name" value="Response_reg"/>
    <property type="match status" value="1"/>
</dbReference>
<dbReference type="SMART" id="SM00448">
    <property type="entry name" value="REC"/>
    <property type="match status" value="1"/>
</dbReference>
<keyword evidence="3" id="KW-0805">Transcription regulation</keyword>
<keyword evidence="2" id="KW-0902">Two-component regulatory system</keyword>
<accession>A0AAN1EYN2</accession>
<feature type="modified residue" description="4-aspartylphosphate" evidence="7">
    <location>
        <position position="51"/>
    </location>
</feature>
<evidence type="ECO:0000313" key="11">
    <source>
        <dbReference type="EMBL" id="ARY91320.1"/>
    </source>
</evidence>
<evidence type="ECO:0000313" key="12">
    <source>
        <dbReference type="EMBL" id="WNX28616.1"/>
    </source>
</evidence>
<dbReference type="Proteomes" id="UP000195609">
    <property type="component" value="Chromosome"/>
</dbReference>
<proteinExistence type="predicted"/>
<protein>
    <submittedName>
        <fullName evidence="11">DNA-binding response regulator</fullName>
    </submittedName>
    <submittedName>
        <fullName evidence="12">Response regulator transcription factor</fullName>
    </submittedName>
</protein>
<evidence type="ECO:0000256" key="2">
    <source>
        <dbReference type="ARBA" id="ARBA00023012"/>
    </source>
</evidence>
<dbReference type="Gene3D" id="1.10.10.10">
    <property type="entry name" value="Winged helix-like DNA-binding domain superfamily/Winged helix DNA-binding domain"/>
    <property type="match status" value="1"/>
</dbReference>
<feature type="DNA-binding region" description="OmpR/PhoB-type" evidence="8">
    <location>
        <begin position="126"/>
        <end position="224"/>
    </location>
</feature>
<dbReference type="GO" id="GO:0000156">
    <property type="term" value="F:phosphorelay response regulator activity"/>
    <property type="evidence" value="ECO:0007669"/>
    <property type="project" value="TreeGrafter"/>
</dbReference>
<keyword evidence="4 8" id="KW-0238">DNA-binding</keyword>
<dbReference type="Proteomes" id="UP001303564">
    <property type="component" value="Chromosome"/>
</dbReference>
<feature type="domain" description="OmpR/PhoB-type" evidence="10">
    <location>
        <begin position="126"/>
        <end position="224"/>
    </location>
</feature>
<dbReference type="Gene3D" id="3.40.50.2300">
    <property type="match status" value="1"/>
</dbReference>
<evidence type="ECO:0000256" key="8">
    <source>
        <dbReference type="PROSITE-ProRule" id="PRU01091"/>
    </source>
</evidence>
<dbReference type="InterPro" id="IPR036388">
    <property type="entry name" value="WH-like_DNA-bd_sf"/>
</dbReference>
<dbReference type="Pfam" id="PF00486">
    <property type="entry name" value="Trans_reg_C"/>
    <property type="match status" value="1"/>
</dbReference>
<sequence length="224" mass="25394">MAKILIVEDHKDIQALLQDVLAPTYEVVQAFDGIQALTQFHQTHPDLVILDLMLPNVTGESVLTTIRKTSQVPVLVLTAIQDKQKTVALLKQGANDYLTKPFDIDELLARVQVQLRQNKPTTAQEDDALQVGEIVLDPKRHAVTVNRRPLTLPKKEYAILALMMRDPHQVFDKRQLYEQVWGEPFLNADNTLNVHISNLRTKINDLAQNPKYIISIWGIGVRLV</sequence>
<dbReference type="RefSeq" id="WP_087912019.1">
    <property type="nucleotide sequence ID" value="NZ_CP017065.1"/>
</dbReference>
<evidence type="ECO:0000256" key="6">
    <source>
        <dbReference type="ARBA" id="ARBA00023163"/>
    </source>
</evidence>
<reference evidence="11 13" key="1">
    <citation type="journal article" date="2017" name="Front. Immunol.">
        <title>Complete Genome Sequence of Lactobacillus casei LC5, a Potential Probiotics for Atopic Dermatitis.</title>
        <authorList>
            <person name="Kang J."/>
            <person name="Chung W.H."/>
            <person name="Lim T.J."/>
            <person name="Whon T.W."/>
            <person name="Lim S."/>
            <person name="Nam Y.D."/>
        </authorList>
    </citation>
    <scope>NUCLEOTIDE SEQUENCE [LARGE SCALE GENOMIC DNA]</scope>
    <source>
        <strain evidence="11 13">LC5</strain>
    </source>
</reference>
<dbReference type="EMBL" id="CP136128">
    <property type="protein sequence ID" value="WNX28616.1"/>
    <property type="molecule type" value="Genomic_DNA"/>
</dbReference>
<dbReference type="InterPro" id="IPR011006">
    <property type="entry name" value="CheY-like_superfamily"/>
</dbReference>
<dbReference type="CDD" id="cd00383">
    <property type="entry name" value="trans_reg_C"/>
    <property type="match status" value="1"/>
</dbReference>
<evidence type="ECO:0000259" key="10">
    <source>
        <dbReference type="PROSITE" id="PS51755"/>
    </source>
</evidence>
<feature type="domain" description="Response regulatory" evidence="9">
    <location>
        <begin position="3"/>
        <end position="115"/>
    </location>
</feature>
<dbReference type="SUPFAM" id="SSF52172">
    <property type="entry name" value="CheY-like"/>
    <property type="match status" value="1"/>
</dbReference>
<evidence type="ECO:0000256" key="4">
    <source>
        <dbReference type="ARBA" id="ARBA00023125"/>
    </source>
</evidence>
<keyword evidence="6" id="KW-0804">Transcription</keyword>
<organism evidence="11 13">
    <name type="scientific">Lacticaseibacillus casei</name>
    <name type="common">Lactobacillus casei</name>
    <dbReference type="NCBI Taxonomy" id="1582"/>
    <lineage>
        <taxon>Bacteria</taxon>
        <taxon>Bacillati</taxon>
        <taxon>Bacillota</taxon>
        <taxon>Bacilli</taxon>
        <taxon>Lactobacillales</taxon>
        <taxon>Lactobacillaceae</taxon>
        <taxon>Lacticaseibacillus</taxon>
    </lineage>
</organism>
<name>A0AAN1EYN2_LACCA</name>